<dbReference type="RefSeq" id="WP_192543237.1">
    <property type="nucleotide sequence ID" value="NZ_RRZA01000155.1"/>
</dbReference>
<evidence type="ECO:0000313" key="1">
    <source>
        <dbReference type="EMBL" id="MBE0459945.1"/>
    </source>
</evidence>
<gene>
    <name evidence="1" type="ORF">EI167_21510</name>
</gene>
<keyword evidence="2" id="KW-1185">Reference proteome</keyword>
<dbReference type="EMBL" id="RRZA01000155">
    <property type="protein sequence ID" value="MBE0459945.1"/>
    <property type="molecule type" value="Genomic_DNA"/>
</dbReference>
<sequence length="337" mass="39592">MENRLLLPRNSSYSPLYEDALVKLEVAAINSKITKGPQKKVFHRIGFWSFFVNLELGLYFFKVTGNSVESNPNEKLADNLGEYLSVNCNGDIELAIQQIDGFIKEVSFWMNDNNDYETLELLQMLSCYLRDISTITTLYNVRPERYRKDKPRLSKEAIWGGFCLLCSRHSQSKNGLRCHQHIKTRTNEYKVRKIQNKMNKAYKNGHFMRHEDNYRIFQSEIICRNKNEAFNERCLSLEGWAQRQPIQRSFLIEIEVLETKLLGEFIDTAIPRTEMEKFSTDLISICRKYEHTIELFNCSNESTFHFSISSSPLNNLTQIFPFELVEDQLFEHRCLSN</sequence>
<reference evidence="1 2" key="1">
    <citation type="submission" date="2020-07" db="EMBL/GenBank/DDBJ databases">
        <title>Halophilic bacteria isolated from french cheeses.</title>
        <authorList>
            <person name="Kothe C.I."/>
            <person name="Farah-Kraiem B."/>
            <person name="Renault P."/>
            <person name="Dridi B."/>
        </authorList>
    </citation>
    <scope>NUCLEOTIDE SEQUENCE [LARGE SCALE GENOMIC DNA]</scope>
    <source>
        <strain evidence="1 2">FME14</strain>
    </source>
</reference>
<evidence type="ECO:0000313" key="2">
    <source>
        <dbReference type="Proteomes" id="UP000707245"/>
    </source>
</evidence>
<protein>
    <submittedName>
        <fullName evidence="1">Uncharacterized protein</fullName>
    </submittedName>
</protein>
<accession>A0ABR9FSZ8</accession>
<comment type="caution">
    <text evidence="1">The sequence shown here is derived from an EMBL/GenBank/DDBJ whole genome shotgun (WGS) entry which is preliminary data.</text>
</comment>
<name>A0ABR9FSZ8_9GAMM</name>
<organism evidence="1 2">
    <name type="scientific">Pseudoalteromonas prydzensis</name>
    <dbReference type="NCBI Taxonomy" id="182141"/>
    <lineage>
        <taxon>Bacteria</taxon>
        <taxon>Pseudomonadati</taxon>
        <taxon>Pseudomonadota</taxon>
        <taxon>Gammaproteobacteria</taxon>
        <taxon>Alteromonadales</taxon>
        <taxon>Pseudoalteromonadaceae</taxon>
        <taxon>Pseudoalteromonas</taxon>
    </lineage>
</organism>
<proteinExistence type="predicted"/>
<dbReference type="Proteomes" id="UP000707245">
    <property type="component" value="Unassembled WGS sequence"/>
</dbReference>